<gene>
    <name evidence="2" type="ORF">N7496_004330</name>
</gene>
<dbReference type="PANTHER" id="PTHR43591">
    <property type="entry name" value="METHYLTRANSFERASE"/>
    <property type="match status" value="1"/>
</dbReference>
<dbReference type="Pfam" id="PF13649">
    <property type="entry name" value="Methyltransf_25"/>
    <property type="match status" value="1"/>
</dbReference>
<dbReference type="SUPFAM" id="SSF53335">
    <property type="entry name" value="S-adenosyl-L-methionine-dependent methyltransferases"/>
    <property type="match status" value="1"/>
</dbReference>
<name>A0A9W9SP49_9EURO</name>
<keyword evidence="3" id="KW-1185">Reference proteome</keyword>
<evidence type="ECO:0000313" key="2">
    <source>
        <dbReference type="EMBL" id="KAJ5381902.1"/>
    </source>
</evidence>
<accession>A0A9W9SP49</accession>
<dbReference type="PANTHER" id="PTHR43591:SF105">
    <property type="entry name" value="METHYLTRANSFERASE DOMAIN-CONTAINING PROTEIN-RELATED"/>
    <property type="match status" value="1"/>
</dbReference>
<dbReference type="RefSeq" id="XP_056559473.1">
    <property type="nucleotide sequence ID" value="XM_056697261.1"/>
</dbReference>
<reference evidence="2" key="2">
    <citation type="journal article" date="2023" name="IMA Fungus">
        <title>Comparative genomic study of the Penicillium genus elucidates a diverse pangenome and 15 lateral gene transfer events.</title>
        <authorList>
            <person name="Petersen C."/>
            <person name="Sorensen T."/>
            <person name="Nielsen M.R."/>
            <person name="Sondergaard T.E."/>
            <person name="Sorensen J.L."/>
            <person name="Fitzpatrick D.A."/>
            <person name="Frisvad J.C."/>
            <person name="Nielsen K.L."/>
        </authorList>
    </citation>
    <scope>NUCLEOTIDE SEQUENCE</scope>
    <source>
        <strain evidence="2">IBT 29864</strain>
    </source>
</reference>
<dbReference type="Gene3D" id="3.40.50.150">
    <property type="entry name" value="Vaccinia Virus protein VP39"/>
    <property type="match status" value="1"/>
</dbReference>
<protein>
    <recommendedName>
        <fullName evidence="1">Methyltransferase domain-containing protein</fullName>
    </recommendedName>
</protein>
<dbReference type="CDD" id="cd02440">
    <property type="entry name" value="AdoMet_MTases"/>
    <property type="match status" value="1"/>
</dbReference>
<dbReference type="OrthoDB" id="529367at2759"/>
<organism evidence="2 3">
    <name type="scientific">Penicillium cataractarum</name>
    <dbReference type="NCBI Taxonomy" id="2100454"/>
    <lineage>
        <taxon>Eukaryota</taxon>
        <taxon>Fungi</taxon>
        <taxon>Dikarya</taxon>
        <taxon>Ascomycota</taxon>
        <taxon>Pezizomycotina</taxon>
        <taxon>Eurotiomycetes</taxon>
        <taxon>Eurotiomycetidae</taxon>
        <taxon>Eurotiales</taxon>
        <taxon>Aspergillaceae</taxon>
        <taxon>Penicillium</taxon>
    </lineage>
</organism>
<dbReference type="AlphaFoldDB" id="A0A9W9SP49"/>
<dbReference type="GeneID" id="81436438"/>
<comment type="caution">
    <text evidence="2">The sequence shown here is derived from an EMBL/GenBank/DDBJ whole genome shotgun (WGS) entry which is preliminary data.</text>
</comment>
<feature type="domain" description="Methyltransferase" evidence="1">
    <location>
        <begin position="95"/>
        <end position="184"/>
    </location>
</feature>
<dbReference type="EMBL" id="JAPZBS010000002">
    <property type="protein sequence ID" value="KAJ5381902.1"/>
    <property type="molecule type" value="Genomic_DNA"/>
</dbReference>
<evidence type="ECO:0000259" key="1">
    <source>
        <dbReference type="Pfam" id="PF13649"/>
    </source>
</evidence>
<evidence type="ECO:0000313" key="3">
    <source>
        <dbReference type="Proteomes" id="UP001147782"/>
    </source>
</evidence>
<reference evidence="2" key="1">
    <citation type="submission" date="2022-11" db="EMBL/GenBank/DDBJ databases">
        <authorList>
            <person name="Petersen C."/>
        </authorList>
    </citation>
    <scope>NUCLEOTIDE SEQUENCE</scope>
    <source>
        <strain evidence="2">IBT 29864</strain>
    </source>
</reference>
<proteinExistence type="predicted"/>
<dbReference type="InterPro" id="IPR041698">
    <property type="entry name" value="Methyltransf_25"/>
</dbReference>
<dbReference type="Proteomes" id="UP001147782">
    <property type="component" value="Unassembled WGS sequence"/>
</dbReference>
<sequence>MSKDIIAPDTDLHFVKDNHNPDDWQSATTSIASSVYKGLMENGRRYQTLRDKGSHVPSDEQMFETYEASHFLAFIIDSHKENPLFQAPVVKPKHILDIGTGKGSWAVDVADLFPGATVRGVDLFPPPVTWIPPNCLFEIDDILQSWTWRDPFDLIHLRLLDAAFTPEETDHLYKQCYDHLQPGGWIEQLEMSTFIECDDDSVPADNVLFTWGPRLKMAAHKAGRSFEIMQTFQESIERAGFVDIHTKDYKWPIGPWPRDKTLKEVGGVNHQHWLIGMEGYGMWLLTKYGDPVPWTKEEVQVYVAQMRKELSKPRIHVYQRARRIWARKPVDEEWVKVESSP</sequence>
<dbReference type="GO" id="GO:0008168">
    <property type="term" value="F:methyltransferase activity"/>
    <property type="evidence" value="ECO:0007669"/>
    <property type="project" value="TreeGrafter"/>
</dbReference>
<dbReference type="InterPro" id="IPR029063">
    <property type="entry name" value="SAM-dependent_MTases_sf"/>
</dbReference>